<reference evidence="2 4" key="1">
    <citation type="submission" date="2015-05" db="EMBL/GenBank/DDBJ databases">
        <title>Genome assembly of Archangium gephyra DSM 2261.</title>
        <authorList>
            <person name="Sharma G."/>
            <person name="Subramanian S."/>
        </authorList>
    </citation>
    <scope>NUCLEOTIDE SEQUENCE [LARGE SCALE GENOMIC DNA]</scope>
    <source>
        <strain evidence="2 4">DSM 2261</strain>
    </source>
</reference>
<dbReference type="Gene3D" id="3.40.50.720">
    <property type="entry name" value="NAD(P)-binding Rossmann-like Domain"/>
    <property type="match status" value="1"/>
</dbReference>
<evidence type="ECO:0000313" key="5">
    <source>
        <dbReference type="Proteomes" id="UP000256345"/>
    </source>
</evidence>
<evidence type="ECO:0000259" key="1">
    <source>
        <dbReference type="Pfam" id="PF01073"/>
    </source>
</evidence>
<dbReference type="GO" id="GO:0005737">
    <property type="term" value="C:cytoplasm"/>
    <property type="evidence" value="ECO:0007669"/>
    <property type="project" value="TreeGrafter"/>
</dbReference>
<dbReference type="GO" id="GO:0006694">
    <property type="term" value="P:steroid biosynthetic process"/>
    <property type="evidence" value="ECO:0007669"/>
    <property type="project" value="InterPro"/>
</dbReference>
<dbReference type="PANTHER" id="PTHR48079:SF6">
    <property type="entry name" value="NAD(P)-BINDING DOMAIN-CONTAINING PROTEIN-RELATED"/>
    <property type="match status" value="1"/>
</dbReference>
<dbReference type="EMBL" id="CP011509">
    <property type="protein sequence ID" value="AKJ07052.1"/>
    <property type="molecule type" value="Genomic_DNA"/>
</dbReference>
<dbReference type="GO" id="GO:0016616">
    <property type="term" value="F:oxidoreductase activity, acting on the CH-OH group of donors, NAD or NADP as acceptor"/>
    <property type="evidence" value="ECO:0007669"/>
    <property type="project" value="InterPro"/>
</dbReference>
<dbReference type="RefSeq" id="WP_047860177.1">
    <property type="nucleotide sequence ID" value="NZ_CP011509.1"/>
</dbReference>
<dbReference type="Proteomes" id="UP000035579">
    <property type="component" value="Chromosome"/>
</dbReference>
<dbReference type="KEGG" id="age:AA314_08678"/>
<dbReference type="Pfam" id="PF01073">
    <property type="entry name" value="3Beta_HSD"/>
    <property type="match status" value="1"/>
</dbReference>
<dbReference type="AlphaFoldDB" id="A0AAC8TI83"/>
<sequence>MRVFVTGGSGFVGQRLIGALKARGDEVRGLARSDKAAGTVRAAGAEPVRGELDDAEALRRGMEGCDAVVHAAAMVKTWGEPEEFFRVNVEGTQRVLDAARAAKVKVVVHVGSEAMFVGGAPIVQADESWKRPEKPLGLYPLTKGLAEERVRAANGQDGLRTVVVRPRFVWGKGDLAVLPEMVEKVRKGQFRWIGGGRYPTSTCHVANVVEGILLAMEKGRGGEAYFLTDGPPVEFRAFISQLLETAGVKVPEGELPRGVAQVLATVAETAWRVLPLGGEPPIHRSVLRLIGEEVTVNDAKARAELGYVGRMTLDAGLAEMRG</sequence>
<evidence type="ECO:0000313" key="2">
    <source>
        <dbReference type="EMBL" id="AKJ07052.1"/>
    </source>
</evidence>
<evidence type="ECO:0000313" key="4">
    <source>
        <dbReference type="Proteomes" id="UP000035579"/>
    </source>
</evidence>
<dbReference type="InterPro" id="IPR002225">
    <property type="entry name" value="3Beta_OHSteriod_DH/Estase"/>
</dbReference>
<feature type="domain" description="3-beta hydroxysteroid dehydrogenase/isomerase" evidence="1">
    <location>
        <begin position="5"/>
        <end position="252"/>
    </location>
</feature>
<dbReference type="EMBL" id="QUMU01000011">
    <property type="protein sequence ID" value="REG26467.1"/>
    <property type="molecule type" value="Genomic_DNA"/>
</dbReference>
<evidence type="ECO:0000313" key="3">
    <source>
        <dbReference type="EMBL" id="REG26467.1"/>
    </source>
</evidence>
<organism evidence="2 4">
    <name type="scientific">Archangium gephyra</name>
    <dbReference type="NCBI Taxonomy" id="48"/>
    <lineage>
        <taxon>Bacteria</taxon>
        <taxon>Pseudomonadati</taxon>
        <taxon>Myxococcota</taxon>
        <taxon>Myxococcia</taxon>
        <taxon>Myxococcales</taxon>
        <taxon>Cystobacterineae</taxon>
        <taxon>Archangiaceae</taxon>
        <taxon>Archangium</taxon>
    </lineage>
</organism>
<dbReference type="Proteomes" id="UP000256345">
    <property type="component" value="Unassembled WGS sequence"/>
</dbReference>
<dbReference type="InterPro" id="IPR051783">
    <property type="entry name" value="NAD(P)-dependent_oxidoreduct"/>
</dbReference>
<name>A0AAC8TI83_9BACT</name>
<keyword evidence="5" id="KW-1185">Reference proteome</keyword>
<dbReference type="GO" id="GO:0004029">
    <property type="term" value="F:aldehyde dehydrogenase (NAD+) activity"/>
    <property type="evidence" value="ECO:0007669"/>
    <property type="project" value="TreeGrafter"/>
</dbReference>
<reference evidence="3 5" key="2">
    <citation type="submission" date="2018-08" db="EMBL/GenBank/DDBJ databases">
        <title>Genomic Encyclopedia of Archaeal and Bacterial Type Strains, Phase II (KMG-II): from individual species to whole genera.</title>
        <authorList>
            <person name="Goeker M."/>
        </authorList>
    </citation>
    <scope>NUCLEOTIDE SEQUENCE [LARGE SCALE GENOMIC DNA]</scope>
    <source>
        <strain evidence="3 5">DSM 2261</strain>
    </source>
</reference>
<gene>
    <name evidence="2" type="ORF">AA314_08678</name>
    <name evidence="3" type="ORF">ATI61_11116</name>
</gene>
<dbReference type="SUPFAM" id="SSF51735">
    <property type="entry name" value="NAD(P)-binding Rossmann-fold domains"/>
    <property type="match status" value="1"/>
</dbReference>
<accession>A0AAC8TI83</accession>
<proteinExistence type="predicted"/>
<dbReference type="PANTHER" id="PTHR48079">
    <property type="entry name" value="PROTEIN YEEZ"/>
    <property type="match status" value="1"/>
</dbReference>
<protein>
    <submittedName>
        <fullName evidence="2">NAD(P)-dependent steroid dehydrogenase</fullName>
    </submittedName>
    <submittedName>
        <fullName evidence="3">Nucleoside-diphosphate-sugar epimerase</fullName>
    </submittedName>
</protein>
<dbReference type="InterPro" id="IPR036291">
    <property type="entry name" value="NAD(P)-bd_dom_sf"/>
</dbReference>